<sequence length="180" mass="19800">MKPRRTALLVEMSVSSLFPRSSEGKKQSGKIPRLLKKVFYTKHLFVLMWKKYTRNRLSSQFYFSSTITCSVSDSISNIRKVYKDKENTVEALSALLGHSGAGKSTLMNILCGICPPTNGSATIYGSPVAEIAEGSEMKQLVGICPQFNIIFDVLTVEEHLRIFAAIKGIPPADINAEVPG</sequence>
<evidence type="ECO:0000313" key="3">
    <source>
        <dbReference type="Proteomes" id="UP001434883"/>
    </source>
</evidence>
<keyword evidence="3" id="KW-1185">Reference proteome</keyword>
<dbReference type="Pfam" id="PF00005">
    <property type="entry name" value="ABC_tran"/>
    <property type="match status" value="1"/>
</dbReference>
<reference evidence="2 3" key="1">
    <citation type="submission" date="2021-06" db="EMBL/GenBank/DDBJ databases">
        <authorList>
            <person name="Palmer J.M."/>
        </authorList>
    </citation>
    <scope>NUCLEOTIDE SEQUENCE [LARGE SCALE GENOMIC DNA]</scope>
    <source>
        <strain evidence="2 3">XC_2019</strain>
        <tissue evidence="2">Muscle</tissue>
    </source>
</reference>
<organism evidence="2 3">
    <name type="scientific">Xenoophorus captivus</name>
    <dbReference type="NCBI Taxonomy" id="1517983"/>
    <lineage>
        <taxon>Eukaryota</taxon>
        <taxon>Metazoa</taxon>
        <taxon>Chordata</taxon>
        <taxon>Craniata</taxon>
        <taxon>Vertebrata</taxon>
        <taxon>Euteleostomi</taxon>
        <taxon>Actinopterygii</taxon>
        <taxon>Neopterygii</taxon>
        <taxon>Teleostei</taxon>
        <taxon>Neoteleostei</taxon>
        <taxon>Acanthomorphata</taxon>
        <taxon>Ovalentaria</taxon>
        <taxon>Atherinomorphae</taxon>
        <taxon>Cyprinodontiformes</taxon>
        <taxon>Goodeidae</taxon>
        <taxon>Xenoophorus</taxon>
    </lineage>
</organism>
<dbReference type="InterPro" id="IPR003439">
    <property type="entry name" value="ABC_transporter-like_ATP-bd"/>
</dbReference>
<protein>
    <recommendedName>
        <fullName evidence="1">ABC transporter domain-containing protein</fullName>
    </recommendedName>
</protein>
<dbReference type="InterPro" id="IPR026082">
    <property type="entry name" value="ABCA"/>
</dbReference>
<dbReference type="InterPro" id="IPR027417">
    <property type="entry name" value="P-loop_NTPase"/>
</dbReference>
<dbReference type="EMBL" id="JAHRIN010059123">
    <property type="protein sequence ID" value="MEQ2211758.1"/>
    <property type="molecule type" value="Genomic_DNA"/>
</dbReference>
<feature type="domain" description="ABC transporter" evidence="1">
    <location>
        <begin position="93"/>
        <end position="164"/>
    </location>
</feature>
<comment type="caution">
    <text evidence="2">The sequence shown here is derived from an EMBL/GenBank/DDBJ whole genome shotgun (WGS) entry which is preliminary data.</text>
</comment>
<dbReference type="Proteomes" id="UP001434883">
    <property type="component" value="Unassembled WGS sequence"/>
</dbReference>
<evidence type="ECO:0000259" key="1">
    <source>
        <dbReference type="Pfam" id="PF00005"/>
    </source>
</evidence>
<evidence type="ECO:0000313" key="2">
    <source>
        <dbReference type="EMBL" id="MEQ2211758.1"/>
    </source>
</evidence>
<gene>
    <name evidence="2" type="ORF">XENOCAPTIV_014896</name>
</gene>
<dbReference type="SUPFAM" id="SSF52540">
    <property type="entry name" value="P-loop containing nucleoside triphosphate hydrolases"/>
    <property type="match status" value="1"/>
</dbReference>
<dbReference type="Gene3D" id="3.40.50.300">
    <property type="entry name" value="P-loop containing nucleotide triphosphate hydrolases"/>
    <property type="match status" value="1"/>
</dbReference>
<proteinExistence type="predicted"/>
<dbReference type="PANTHER" id="PTHR19229:SF250">
    <property type="entry name" value="ABC TRANSPORTER DOMAIN-CONTAINING PROTEIN-RELATED"/>
    <property type="match status" value="1"/>
</dbReference>
<accession>A0ABV0RU93</accession>
<name>A0ABV0RU93_9TELE</name>
<dbReference type="PANTHER" id="PTHR19229">
    <property type="entry name" value="ATP-BINDING CASSETTE TRANSPORTER SUBFAMILY A ABCA"/>
    <property type="match status" value="1"/>
</dbReference>